<feature type="binding site" evidence="8">
    <location>
        <begin position="207"/>
        <end position="209"/>
    </location>
    <ligand>
        <name>ATP</name>
        <dbReference type="ChEBI" id="CHEBI:30616"/>
    </ligand>
</feature>
<dbReference type="InterPro" id="IPR027417">
    <property type="entry name" value="P-loop_NTPase"/>
</dbReference>
<protein>
    <recommendedName>
        <fullName evidence="8">ATP-dependent dethiobiotin synthetase BioD</fullName>
        <ecNumber evidence="8">6.3.3.3</ecNumber>
    </recommendedName>
    <alternativeName>
        <fullName evidence="8">DTB synthetase</fullName>
        <shortName evidence="8">DTBS</shortName>
    </alternativeName>
    <alternativeName>
        <fullName evidence="8">Dethiobiotin synthase</fullName>
    </alternativeName>
</protein>
<keyword evidence="4 8" id="KW-0547">Nucleotide-binding</keyword>
<dbReference type="GO" id="GO:0005524">
    <property type="term" value="F:ATP binding"/>
    <property type="evidence" value="ECO:0007669"/>
    <property type="project" value="UniProtKB-UniRule"/>
</dbReference>
<evidence type="ECO:0000313" key="9">
    <source>
        <dbReference type="EMBL" id="MDP0589364.1"/>
    </source>
</evidence>
<evidence type="ECO:0000256" key="8">
    <source>
        <dbReference type="HAMAP-Rule" id="MF_00336"/>
    </source>
</evidence>
<feature type="active site" evidence="8">
    <location>
        <position position="39"/>
    </location>
</feature>
<feature type="binding site" evidence="8">
    <location>
        <position position="56"/>
    </location>
    <ligand>
        <name>ATP</name>
        <dbReference type="ChEBI" id="CHEBI:30616"/>
    </ligand>
</feature>
<comment type="caution">
    <text evidence="9">The sequence shown here is derived from an EMBL/GenBank/DDBJ whole genome shotgun (WGS) entry which is preliminary data.</text>
</comment>
<dbReference type="CDD" id="cd03109">
    <property type="entry name" value="DTBS"/>
    <property type="match status" value="1"/>
</dbReference>
<keyword evidence="5 8" id="KW-0093">Biotin biosynthesis</keyword>
<dbReference type="GO" id="GO:0009102">
    <property type="term" value="P:biotin biosynthetic process"/>
    <property type="evidence" value="ECO:0007669"/>
    <property type="project" value="UniProtKB-UniRule"/>
</dbReference>
<feature type="binding site" evidence="8">
    <location>
        <position position="118"/>
    </location>
    <ligand>
        <name>Mg(2+)</name>
        <dbReference type="ChEBI" id="CHEBI:18420"/>
    </ligand>
</feature>
<gene>
    <name evidence="8 9" type="primary">bioD</name>
    <name evidence="9" type="ORF">QS748_09330</name>
</gene>
<sequence>MNKKIYFVTGTDTDVGKTIVSCGLLEAARLQGYKTIGLKPVSAGCYQTKDGLKNKDALALMDAMTCKLSYEQVNPVSFKPPIAPHIAANLAGTIISIEQLADFCRGTLLNPAEFILIEGAGGWRTPLNNHQMLSDLAKELNTPVVLVVGVKLGCLNHACLTAEAIIRDGLKLAGWVANCIEPEMMCYEDNIKTLRSLIPAPCLGTVPYLSELDKTLVASYFNLEGINSRK</sequence>
<dbReference type="PANTHER" id="PTHR43210:SF5">
    <property type="entry name" value="DETHIOBIOTIN SYNTHETASE"/>
    <property type="match status" value="1"/>
</dbReference>
<keyword evidence="3 8" id="KW-0479">Metal-binding</keyword>
<dbReference type="Proteomes" id="UP001178148">
    <property type="component" value="Unassembled WGS sequence"/>
</dbReference>
<keyword evidence="6 8" id="KW-0067">ATP-binding</keyword>
<feature type="binding site" evidence="8">
    <location>
        <begin position="14"/>
        <end position="19"/>
    </location>
    <ligand>
        <name>ATP</name>
        <dbReference type="ChEBI" id="CHEBI:30616"/>
    </ligand>
</feature>
<dbReference type="GO" id="GO:0004141">
    <property type="term" value="F:dethiobiotin synthase activity"/>
    <property type="evidence" value="ECO:0007669"/>
    <property type="project" value="UniProtKB-UniRule"/>
</dbReference>
<dbReference type="Pfam" id="PF13500">
    <property type="entry name" value="AAA_26"/>
    <property type="match status" value="1"/>
</dbReference>
<dbReference type="FunFam" id="3.40.50.300:FF:000292">
    <property type="entry name" value="ATP-dependent dethiobiotin synthetase BioD"/>
    <property type="match status" value="1"/>
</dbReference>
<keyword evidence="2 8" id="KW-0436">Ligase</keyword>
<dbReference type="EC" id="6.3.3.3" evidence="8"/>
<dbReference type="NCBIfam" id="TIGR00347">
    <property type="entry name" value="bioD"/>
    <property type="match status" value="1"/>
</dbReference>
<dbReference type="EMBL" id="JASXSV010000013">
    <property type="protein sequence ID" value="MDP0589364.1"/>
    <property type="molecule type" value="Genomic_DNA"/>
</dbReference>
<keyword evidence="7 8" id="KW-0460">Magnesium</keyword>
<comment type="pathway">
    <text evidence="8">Cofactor biosynthesis; biotin biosynthesis; biotin from 7,8-diaminononanoate: step 1/2.</text>
</comment>
<dbReference type="GO" id="GO:0042803">
    <property type="term" value="F:protein homodimerization activity"/>
    <property type="evidence" value="ECO:0007669"/>
    <property type="project" value="UniProtKB-ARBA"/>
</dbReference>
<evidence type="ECO:0000256" key="2">
    <source>
        <dbReference type="ARBA" id="ARBA00022598"/>
    </source>
</evidence>
<dbReference type="PIRSF" id="PIRSF006755">
    <property type="entry name" value="DTB_synth"/>
    <property type="match status" value="1"/>
</dbReference>
<dbReference type="InterPro" id="IPR004472">
    <property type="entry name" value="DTB_synth_BioD"/>
</dbReference>
<evidence type="ECO:0000256" key="4">
    <source>
        <dbReference type="ARBA" id="ARBA00022741"/>
    </source>
</evidence>
<dbReference type="GO" id="GO:0005829">
    <property type="term" value="C:cytosol"/>
    <property type="evidence" value="ECO:0007669"/>
    <property type="project" value="TreeGrafter"/>
</dbReference>
<organism evidence="9 10">
    <name type="scientific">Candidatus Endonucleibacter bathymodioli</name>
    <dbReference type="NCBI Taxonomy" id="539814"/>
    <lineage>
        <taxon>Bacteria</taxon>
        <taxon>Pseudomonadati</taxon>
        <taxon>Pseudomonadota</taxon>
        <taxon>Gammaproteobacteria</taxon>
        <taxon>Oceanospirillales</taxon>
        <taxon>Endozoicomonadaceae</taxon>
        <taxon>Candidatus Endonucleibacter</taxon>
    </lineage>
</organism>
<accession>A0AA90STB2</accession>
<dbReference type="HAMAP" id="MF_00336">
    <property type="entry name" value="BioD"/>
    <property type="match status" value="1"/>
</dbReference>
<evidence type="ECO:0000313" key="10">
    <source>
        <dbReference type="Proteomes" id="UP001178148"/>
    </source>
</evidence>
<dbReference type="GO" id="GO:0000287">
    <property type="term" value="F:magnesium ion binding"/>
    <property type="evidence" value="ECO:0007669"/>
    <property type="project" value="UniProtKB-UniRule"/>
</dbReference>
<comment type="subunit">
    <text evidence="8">Homodimer.</text>
</comment>
<name>A0AA90STB2_9GAMM</name>
<feature type="binding site" evidence="8">
    <location>
        <position position="56"/>
    </location>
    <ligand>
        <name>Mg(2+)</name>
        <dbReference type="ChEBI" id="CHEBI:18420"/>
    </ligand>
</feature>
<feature type="binding site" evidence="8">
    <location>
        <begin position="118"/>
        <end position="121"/>
    </location>
    <ligand>
        <name>ATP</name>
        <dbReference type="ChEBI" id="CHEBI:30616"/>
    </ligand>
</feature>
<dbReference type="AlphaFoldDB" id="A0AA90STB2"/>
<keyword evidence="10" id="KW-1185">Reference proteome</keyword>
<evidence type="ECO:0000256" key="7">
    <source>
        <dbReference type="ARBA" id="ARBA00022842"/>
    </source>
</evidence>
<comment type="function">
    <text evidence="8">Catalyzes a mechanistically unusual reaction, the ATP-dependent insertion of CO2 between the N7 and N8 nitrogen atoms of 7,8-diaminopelargonic acid (DAPA, also called 7,8-diammoniononanoate) to form a ureido ring.</text>
</comment>
<keyword evidence="1 8" id="KW-0963">Cytoplasm</keyword>
<reference evidence="9 10" key="1">
    <citation type="journal article" date="2023" name="bioRxiv">
        <title>An intranuclear bacterial parasite of deep-sea mussels expresses apoptosis inhibitors acquired from its host.</title>
        <authorList>
            <person name="Gonzalez Porras M.A."/>
            <person name="Assie A."/>
            <person name="Tietjen M."/>
            <person name="Violette M."/>
            <person name="Kleiner M."/>
            <person name="Gruber-Vodicka H."/>
            <person name="Dubilier N."/>
            <person name="Leisch N."/>
        </authorList>
    </citation>
    <scope>NUCLEOTIDE SEQUENCE [LARGE SCALE GENOMIC DNA]</scope>
    <source>
        <strain evidence="9">IAP13</strain>
    </source>
</reference>
<dbReference type="Gene3D" id="3.40.50.300">
    <property type="entry name" value="P-loop containing nucleotide triphosphate hydrolases"/>
    <property type="match status" value="1"/>
</dbReference>
<dbReference type="SUPFAM" id="SSF52540">
    <property type="entry name" value="P-loop containing nucleoside triphosphate hydrolases"/>
    <property type="match status" value="1"/>
</dbReference>
<evidence type="ECO:0000256" key="5">
    <source>
        <dbReference type="ARBA" id="ARBA00022756"/>
    </source>
</evidence>
<evidence type="ECO:0000256" key="1">
    <source>
        <dbReference type="ARBA" id="ARBA00022490"/>
    </source>
</evidence>
<comment type="subcellular location">
    <subcellularLocation>
        <location evidence="8">Cytoplasm</location>
    </subcellularLocation>
</comment>
<comment type="similarity">
    <text evidence="8">Belongs to the dethiobiotin synthetase family.</text>
</comment>
<evidence type="ECO:0000256" key="3">
    <source>
        <dbReference type="ARBA" id="ARBA00022723"/>
    </source>
</evidence>
<feature type="binding site" evidence="8">
    <location>
        <position position="18"/>
    </location>
    <ligand>
        <name>Mg(2+)</name>
        <dbReference type="ChEBI" id="CHEBI:18420"/>
    </ligand>
</feature>
<comment type="catalytic activity">
    <reaction evidence="8">
        <text>(7R,8S)-7,8-diammoniononanoate + CO2 + ATP = (4R,5S)-dethiobiotin + ADP + phosphate + 3 H(+)</text>
        <dbReference type="Rhea" id="RHEA:15805"/>
        <dbReference type="ChEBI" id="CHEBI:15378"/>
        <dbReference type="ChEBI" id="CHEBI:16526"/>
        <dbReference type="ChEBI" id="CHEBI:30616"/>
        <dbReference type="ChEBI" id="CHEBI:43474"/>
        <dbReference type="ChEBI" id="CHEBI:149469"/>
        <dbReference type="ChEBI" id="CHEBI:149473"/>
        <dbReference type="ChEBI" id="CHEBI:456216"/>
        <dbReference type="EC" id="6.3.3.3"/>
    </reaction>
</comment>
<dbReference type="PANTHER" id="PTHR43210">
    <property type="entry name" value="DETHIOBIOTIN SYNTHETASE"/>
    <property type="match status" value="1"/>
</dbReference>
<feature type="binding site" evidence="8">
    <location>
        <position position="211"/>
    </location>
    <ligand>
        <name>ATP</name>
        <dbReference type="ChEBI" id="CHEBI:30616"/>
    </ligand>
</feature>
<feature type="binding site" evidence="8">
    <location>
        <begin position="178"/>
        <end position="179"/>
    </location>
    <ligand>
        <name>ATP</name>
        <dbReference type="ChEBI" id="CHEBI:30616"/>
    </ligand>
</feature>
<proteinExistence type="inferred from homology"/>
<evidence type="ECO:0000256" key="6">
    <source>
        <dbReference type="ARBA" id="ARBA00022840"/>
    </source>
</evidence>
<comment type="caution">
    <text evidence="8">Lacks conserved residue(s) required for the propagation of feature annotation.</text>
</comment>
<comment type="cofactor">
    <cofactor evidence="8">
        <name>Mg(2+)</name>
        <dbReference type="ChEBI" id="CHEBI:18420"/>
    </cofactor>
</comment>